<dbReference type="PANTHER" id="PTHR37285:SF5">
    <property type="entry name" value="SPORE WALL MATURATION PROTEIN DIT1"/>
    <property type="match status" value="1"/>
</dbReference>
<proteinExistence type="predicted"/>
<name>A0A7U2F3W7_PHANO</name>
<gene>
    <name evidence="3" type="ORF">JI435_139680</name>
</gene>
<evidence type="ECO:0000313" key="4">
    <source>
        <dbReference type="Proteomes" id="UP000663193"/>
    </source>
</evidence>
<feature type="domain" description="TauD/TfdA-like" evidence="2">
    <location>
        <begin position="383"/>
        <end position="632"/>
    </location>
</feature>
<accession>A0A7U2F3W7</accession>
<dbReference type="GO" id="GO:0016491">
    <property type="term" value="F:oxidoreductase activity"/>
    <property type="evidence" value="ECO:0007669"/>
    <property type="project" value="UniProtKB-KW"/>
</dbReference>
<dbReference type="Gene3D" id="3.60.130.10">
    <property type="entry name" value="Clavaminate synthase-like"/>
    <property type="match status" value="1"/>
</dbReference>
<organism evidence="3 4">
    <name type="scientific">Phaeosphaeria nodorum (strain SN15 / ATCC MYA-4574 / FGSC 10173)</name>
    <name type="common">Glume blotch fungus</name>
    <name type="synonym">Parastagonospora nodorum</name>
    <dbReference type="NCBI Taxonomy" id="321614"/>
    <lineage>
        <taxon>Eukaryota</taxon>
        <taxon>Fungi</taxon>
        <taxon>Dikarya</taxon>
        <taxon>Ascomycota</taxon>
        <taxon>Pezizomycotina</taxon>
        <taxon>Dothideomycetes</taxon>
        <taxon>Pleosporomycetidae</taxon>
        <taxon>Pleosporales</taxon>
        <taxon>Pleosporineae</taxon>
        <taxon>Phaeosphaeriaceae</taxon>
        <taxon>Parastagonospora</taxon>
    </lineage>
</organism>
<dbReference type="OrthoDB" id="429813at2759"/>
<reference evidence="4" key="1">
    <citation type="journal article" date="2021" name="BMC Genomics">
        <title>Chromosome-level genome assembly and manually-curated proteome of model necrotroph Parastagonospora nodorum Sn15 reveals a genome-wide trove of candidate effector homologs, and redundancy of virulence-related functions within an accessory chromosome.</title>
        <authorList>
            <person name="Bertazzoni S."/>
            <person name="Jones D.A.B."/>
            <person name="Phan H.T."/>
            <person name="Tan K.-C."/>
            <person name="Hane J.K."/>
        </authorList>
    </citation>
    <scope>NUCLEOTIDE SEQUENCE [LARGE SCALE GENOMIC DNA]</scope>
    <source>
        <strain evidence="4">SN15 / ATCC MYA-4574 / FGSC 10173)</strain>
    </source>
</reference>
<keyword evidence="4" id="KW-1185">Reference proteome</keyword>
<protein>
    <recommendedName>
        <fullName evidence="2">TauD/TfdA-like domain-containing protein</fullName>
    </recommendedName>
</protein>
<dbReference type="Proteomes" id="UP000663193">
    <property type="component" value="Chromosome 7"/>
</dbReference>
<dbReference type="OMA" id="WAYGETL"/>
<dbReference type="InterPro" id="IPR003819">
    <property type="entry name" value="TauD/TfdA-like"/>
</dbReference>
<dbReference type="VEuPathDB" id="FungiDB:JI435_139680"/>
<dbReference type="SUPFAM" id="SSF51197">
    <property type="entry name" value="Clavaminate synthase-like"/>
    <property type="match status" value="1"/>
</dbReference>
<dbReference type="Pfam" id="PF05141">
    <property type="entry name" value="DIT1_PvcA"/>
    <property type="match status" value="1"/>
</dbReference>
<dbReference type="AlphaFoldDB" id="A0A7U2F3W7"/>
<dbReference type="PANTHER" id="PTHR37285">
    <property type="entry name" value="SPORE WALL MATURATION PROTEIN DIT1"/>
    <property type="match status" value="1"/>
</dbReference>
<evidence type="ECO:0000313" key="3">
    <source>
        <dbReference type="EMBL" id="QRC97158.1"/>
    </source>
</evidence>
<dbReference type="InterPro" id="IPR007817">
    <property type="entry name" value="Isocyanide_synthase_DIT1"/>
</dbReference>
<dbReference type="InterPro" id="IPR042098">
    <property type="entry name" value="TauD-like_sf"/>
</dbReference>
<dbReference type="EMBL" id="CP069029">
    <property type="protein sequence ID" value="QRC97158.1"/>
    <property type="molecule type" value="Genomic_DNA"/>
</dbReference>
<sequence length="635" mass="71949">MPHFLGTNDYEGSDTALGSHLRLDAMTLSQRILGVISRYRSPLPLDAQDRSDEGALHFLALIYRSVKNNEPVRMVLPAFPFKSPNSDTKVLGTLPDKAEEIALAHLNGLCAAVKDMYPPGAILTIVSDGLVYNDLLGVPEHVVWTYGHSLRQLTKDKGYSHIEFARLKDLLGIPNLSDEMNAMTYAAVAPSIRLALMHRYGNFNWDAGFGDSYVNNDENKRLTYCGYLKFLTSDLASIYPIGPGRTKSAFKKGVEIIAKSMLKRGEAFAKAVKENYPDHVRLSIHPSTGEDKISINILPIQKVITPWHSAVAVTVNGTVMAGQRRKFEEDPNMELVYEDGRPSYFRERSPLYQWDCSRAVTFEPLYPCGVLIRPSENAKTLTIEDVDAHKVRELAQHNSPVILRGFARTKNRDAFLAKSHELGIPTPWKFGLILEVRDRGNEGQGLNNVLSQEWMPFHFDGLFKTEKHIREDGSTHLVPNPPRFQIFVAVTPSPKSTGYTLFASSRLVFSHLPKHHSLEYLESLKWSVRTTSFDQSFIDGIPLVTQHPSTAQPCLRYHERWPQEKTRFDPTEVEIGNGDHSVCDTLEELLHDRRVCYWHSWQEGDLVINDNISMLHTRSSFEAGIDRELWRIHFD</sequence>
<keyword evidence="1" id="KW-0560">Oxidoreductase</keyword>
<evidence type="ECO:0000256" key="1">
    <source>
        <dbReference type="ARBA" id="ARBA00023002"/>
    </source>
</evidence>
<dbReference type="Pfam" id="PF02668">
    <property type="entry name" value="TauD"/>
    <property type="match status" value="1"/>
</dbReference>
<evidence type="ECO:0000259" key="2">
    <source>
        <dbReference type="Pfam" id="PF02668"/>
    </source>
</evidence>